<dbReference type="SUPFAM" id="SSF51905">
    <property type="entry name" value="FAD/NAD(P)-binding domain"/>
    <property type="match status" value="1"/>
</dbReference>
<sequence length="320" mass="35956">MKVEVIGGGPAGLRASRLLAEMGHDVTLCEAGEIGDNVSCGEAYLNVYPEVERPRDGLIREYARVLHREDGREFQMDGRHIYQYDRGLMERGMRERAESVGVHIRENCMREKPSNDCLTVDASGFPSILYSPSDYDCGFAVSCLVAERTERMTFDWTDFGYYWSFPKREMTNAGFGVFRSPFKDVRGKAVRYSQNIGGIEKISGGFIPYSFDGALWNSEARTVLIGDAAGLCNSFHGGGIHTALLSANMVANTIDGLDRYQEELMGRMDDELQFAEVTSSFREDGRLGELIREDDNIRDVTHPSSFRKVSVFAKWKVPIF</sequence>
<proteinExistence type="predicted"/>
<accession>A0A133U9D9</accession>
<dbReference type="InterPro" id="IPR050407">
    <property type="entry name" value="Geranylgeranyl_reductase"/>
</dbReference>
<keyword evidence="2" id="KW-1185">Reference proteome</keyword>
<name>A0A133U9D9_9EURY</name>
<dbReference type="Proteomes" id="UP000070163">
    <property type="component" value="Unassembled WGS sequence"/>
</dbReference>
<dbReference type="PANTHER" id="PTHR42685">
    <property type="entry name" value="GERANYLGERANYL DIPHOSPHATE REDUCTASE"/>
    <property type="match status" value="1"/>
</dbReference>
<organism evidence="1 2">
    <name type="scientific">candidate division MSBL1 archaeon SCGC-AAA259A05</name>
    <dbReference type="NCBI Taxonomy" id="1698259"/>
    <lineage>
        <taxon>Archaea</taxon>
        <taxon>Methanobacteriati</taxon>
        <taxon>Methanobacteriota</taxon>
        <taxon>candidate division MSBL1</taxon>
    </lineage>
</organism>
<dbReference type="EMBL" id="LHXJ01000038">
    <property type="protein sequence ID" value="KXA90789.1"/>
    <property type="molecule type" value="Genomic_DNA"/>
</dbReference>
<dbReference type="Gene3D" id="3.50.50.60">
    <property type="entry name" value="FAD/NAD(P)-binding domain"/>
    <property type="match status" value="1"/>
</dbReference>
<dbReference type="PANTHER" id="PTHR42685:SF21">
    <property type="entry name" value="DEHYDROGENASE (FLAVOPROTEIN)-LIKE PROTEIN"/>
    <property type="match status" value="1"/>
</dbReference>
<protein>
    <recommendedName>
        <fullName evidence="3">FAD-binding domain-containing protein</fullName>
    </recommendedName>
</protein>
<dbReference type="AlphaFoldDB" id="A0A133U9D9"/>
<evidence type="ECO:0000313" key="2">
    <source>
        <dbReference type="Proteomes" id="UP000070163"/>
    </source>
</evidence>
<evidence type="ECO:0000313" key="1">
    <source>
        <dbReference type="EMBL" id="KXA90789.1"/>
    </source>
</evidence>
<reference evidence="1 2" key="1">
    <citation type="journal article" date="2016" name="Sci. Rep.">
        <title>Metabolic traits of an uncultured archaeal lineage -MSBL1- from brine pools of the Red Sea.</title>
        <authorList>
            <person name="Mwirichia R."/>
            <person name="Alam I."/>
            <person name="Rashid M."/>
            <person name="Vinu M."/>
            <person name="Ba-Alawi W."/>
            <person name="Anthony Kamau A."/>
            <person name="Kamanda Ngugi D."/>
            <person name="Goker M."/>
            <person name="Klenk H.P."/>
            <person name="Bajic V."/>
            <person name="Stingl U."/>
        </authorList>
    </citation>
    <scope>NUCLEOTIDE SEQUENCE [LARGE SCALE GENOMIC DNA]</scope>
    <source>
        <strain evidence="1">SCGC-AAA259A05</strain>
    </source>
</reference>
<gene>
    <name evidence="1" type="ORF">AKJ57_03660</name>
</gene>
<evidence type="ECO:0008006" key="3">
    <source>
        <dbReference type="Google" id="ProtNLM"/>
    </source>
</evidence>
<dbReference type="InterPro" id="IPR036188">
    <property type="entry name" value="FAD/NAD-bd_sf"/>
</dbReference>
<comment type="caution">
    <text evidence="1">The sequence shown here is derived from an EMBL/GenBank/DDBJ whole genome shotgun (WGS) entry which is preliminary data.</text>
</comment>